<dbReference type="EMBL" id="RQGT01000008">
    <property type="protein sequence ID" value="TGM22059.1"/>
    <property type="molecule type" value="Genomic_DNA"/>
</dbReference>
<evidence type="ECO:0000313" key="1">
    <source>
        <dbReference type="EMBL" id="TGM22059.1"/>
    </source>
</evidence>
<organism evidence="1 2">
    <name type="scientific">Leptospira stimsonii</name>
    <dbReference type="NCBI Taxonomy" id="2202203"/>
    <lineage>
        <taxon>Bacteria</taxon>
        <taxon>Pseudomonadati</taxon>
        <taxon>Spirochaetota</taxon>
        <taxon>Spirochaetia</taxon>
        <taxon>Leptospirales</taxon>
        <taxon>Leptospiraceae</taxon>
        <taxon>Leptospira</taxon>
    </lineage>
</organism>
<name>A0ABY2NDU4_9LEPT</name>
<proteinExistence type="predicted"/>
<protein>
    <submittedName>
        <fullName evidence="1">Uncharacterized protein</fullName>
    </submittedName>
</protein>
<dbReference type="Proteomes" id="UP000297422">
    <property type="component" value="Unassembled WGS sequence"/>
</dbReference>
<evidence type="ECO:0000313" key="2">
    <source>
        <dbReference type="Proteomes" id="UP000297422"/>
    </source>
</evidence>
<keyword evidence="2" id="KW-1185">Reference proteome</keyword>
<comment type="caution">
    <text evidence="1">The sequence shown here is derived from an EMBL/GenBank/DDBJ whole genome shotgun (WGS) entry which is preliminary data.</text>
</comment>
<sequence length="60" mass="7065">MQISYHRMQILGFPKKRVSSTLWIRFEDESGIKVKFLERQASPKIQCGSRFYLFSNPIGN</sequence>
<accession>A0ABY2NDU4</accession>
<reference evidence="2" key="1">
    <citation type="journal article" date="2019" name="PLoS Negl. Trop. Dis.">
        <title>Revisiting the worldwide diversity of Leptospira species in the environment.</title>
        <authorList>
            <person name="Vincent A.T."/>
            <person name="Schiettekatte O."/>
            <person name="Bourhy P."/>
            <person name="Veyrier F.J."/>
            <person name="Picardeau M."/>
        </authorList>
    </citation>
    <scope>NUCLEOTIDE SEQUENCE [LARGE SCALE GENOMIC DNA]</scope>
    <source>
        <strain evidence="2">201702407</strain>
    </source>
</reference>
<gene>
    <name evidence="1" type="ORF">EHQ90_01090</name>
</gene>